<keyword evidence="2" id="KW-0812">Transmembrane</keyword>
<sequence length="90" mass="10119">MRTMMLTMHSTMAGIFDEMEDANNNAMALGQAFDAAKNDDSFYLPPEVFQNKDFQRAMGSFLSPDGKAARFIISQRGEPRHRRALSASTR</sequence>
<dbReference type="GO" id="GO:0016020">
    <property type="term" value="C:membrane"/>
    <property type="evidence" value="ECO:0007669"/>
    <property type="project" value="UniProtKB-SubCell"/>
</dbReference>
<comment type="subcellular location">
    <subcellularLocation>
        <location evidence="1">Membrane</location>
        <topology evidence="1">Multi-pass membrane protein</topology>
    </subcellularLocation>
</comment>
<dbReference type="PATRIC" id="fig|1299334.3.peg.2982"/>
<keyword evidence="4" id="KW-0472">Membrane</keyword>
<gene>
    <name evidence="6" type="ORF">I553_8899</name>
</gene>
<comment type="caution">
    <text evidence="6">The sequence shown here is derived from an EMBL/GenBank/DDBJ whole genome shotgun (WGS) entry which is preliminary data.</text>
</comment>
<proteinExistence type="predicted"/>
<evidence type="ECO:0000256" key="4">
    <source>
        <dbReference type="ARBA" id="ARBA00023136"/>
    </source>
</evidence>
<reference evidence="6" key="1">
    <citation type="submission" date="2014-01" db="EMBL/GenBank/DDBJ databases">
        <authorList>
            <person name="Brown-Elliot B."/>
            <person name="Wallace R."/>
            <person name="Lenaerts A."/>
            <person name="Ordway D."/>
            <person name="DeGroote M.A."/>
            <person name="Parker T."/>
            <person name="Sizemore C."/>
            <person name="Tallon L.J."/>
            <person name="Sadzewicz L.K."/>
            <person name="Sengamalay N."/>
            <person name="Fraser C.M."/>
            <person name="Hine E."/>
            <person name="Shefchek K.A."/>
            <person name="Das S.P."/>
            <person name="Tettelin H."/>
        </authorList>
    </citation>
    <scope>NUCLEOTIDE SEQUENCE [LARGE SCALE GENOMIC DNA]</scope>
    <source>
        <strain evidence="6">4042</strain>
    </source>
</reference>
<evidence type="ECO:0000256" key="2">
    <source>
        <dbReference type="ARBA" id="ARBA00022692"/>
    </source>
</evidence>
<evidence type="ECO:0000259" key="5">
    <source>
        <dbReference type="Pfam" id="PF03176"/>
    </source>
</evidence>
<evidence type="ECO:0000313" key="6">
    <source>
        <dbReference type="EMBL" id="EUA56845.1"/>
    </source>
</evidence>
<organism evidence="6">
    <name type="scientific">Mycobacterium xenopi 4042</name>
    <dbReference type="NCBI Taxonomy" id="1299334"/>
    <lineage>
        <taxon>Bacteria</taxon>
        <taxon>Bacillati</taxon>
        <taxon>Actinomycetota</taxon>
        <taxon>Actinomycetes</taxon>
        <taxon>Mycobacteriales</taxon>
        <taxon>Mycobacteriaceae</taxon>
        <taxon>Mycobacterium</taxon>
    </lineage>
</organism>
<dbReference type="Pfam" id="PF03176">
    <property type="entry name" value="MMPL"/>
    <property type="match status" value="1"/>
</dbReference>
<accession>X8CNM7</accession>
<evidence type="ECO:0000256" key="1">
    <source>
        <dbReference type="ARBA" id="ARBA00004141"/>
    </source>
</evidence>
<evidence type="ECO:0000256" key="3">
    <source>
        <dbReference type="ARBA" id="ARBA00022989"/>
    </source>
</evidence>
<feature type="domain" description="Membrane transport protein MMPL" evidence="5">
    <location>
        <begin position="1"/>
        <end position="86"/>
    </location>
</feature>
<dbReference type="AlphaFoldDB" id="X8CNM7"/>
<keyword evidence="3" id="KW-1133">Transmembrane helix</keyword>
<dbReference type="InterPro" id="IPR004869">
    <property type="entry name" value="MMPL_dom"/>
</dbReference>
<dbReference type="EMBL" id="JAOB01000029">
    <property type="protein sequence ID" value="EUA56845.1"/>
    <property type="molecule type" value="Genomic_DNA"/>
</dbReference>
<name>X8CNM7_MYCXE</name>
<protein>
    <submittedName>
        <fullName evidence="6">MMPL family protein</fullName>
    </submittedName>
</protein>